<dbReference type="InterPro" id="IPR029063">
    <property type="entry name" value="SAM-dependent_MTases_sf"/>
</dbReference>
<dbReference type="RefSeq" id="WP_289411787.1">
    <property type="nucleotide sequence ID" value="NZ_JAUCDY010000020.1"/>
</dbReference>
<keyword evidence="2" id="KW-0489">Methyltransferase</keyword>
<organism evidence="2 3">
    <name type="scientific">Thiopseudomonas acetoxidans</name>
    <dbReference type="NCBI Taxonomy" id="3041622"/>
    <lineage>
        <taxon>Bacteria</taxon>
        <taxon>Pseudomonadati</taxon>
        <taxon>Pseudomonadota</taxon>
        <taxon>Gammaproteobacteria</taxon>
        <taxon>Pseudomonadales</taxon>
        <taxon>Pseudomonadaceae</taxon>
        <taxon>Thiopseudomonas</taxon>
    </lineage>
</organism>
<dbReference type="CDD" id="cd02440">
    <property type="entry name" value="AdoMet_MTases"/>
    <property type="match status" value="1"/>
</dbReference>
<dbReference type="Proteomes" id="UP001241056">
    <property type="component" value="Unassembled WGS sequence"/>
</dbReference>
<feature type="domain" description="Methyltransferase" evidence="1">
    <location>
        <begin position="77"/>
        <end position="157"/>
    </location>
</feature>
<reference evidence="2 3" key="1">
    <citation type="submission" date="2023-06" db="EMBL/GenBank/DDBJ databases">
        <title>Thiopseudomonas sp. CY1220 draft genome sequence.</title>
        <authorList>
            <person name="Zhao G."/>
            <person name="An M."/>
        </authorList>
    </citation>
    <scope>NUCLEOTIDE SEQUENCE [LARGE SCALE GENOMIC DNA]</scope>
    <source>
        <strain evidence="2 3">CY1220</strain>
    </source>
</reference>
<gene>
    <name evidence="2" type="ORF">QEZ41_11750</name>
</gene>
<dbReference type="EMBL" id="JAUCDY010000020">
    <property type="protein sequence ID" value="MDM7858936.1"/>
    <property type="molecule type" value="Genomic_DNA"/>
</dbReference>
<dbReference type="GO" id="GO:0032259">
    <property type="term" value="P:methylation"/>
    <property type="evidence" value="ECO:0007669"/>
    <property type="project" value="UniProtKB-KW"/>
</dbReference>
<dbReference type="GO" id="GO:0008168">
    <property type="term" value="F:methyltransferase activity"/>
    <property type="evidence" value="ECO:0007669"/>
    <property type="project" value="UniProtKB-KW"/>
</dbReference>
<sequence>MIGYLNIEWIKRILFKVEDYVFEKKHGLELSGIVNKEDLDFRRTGSFEHANAYQAVYCRNLRVLINEASKFGEYKCFVDIGAGKGKACFYAHYLNKFSSIIGVELSKQLIEIANKNLNISRAENVSFICCDAARFDLPQIKSIVFMFNPFDQVIMETFISNNLETLRRNKSLIAYANNKHHDVLFDLGFSTVFKCDVRDISLHQLK</sequence>
<evidence type="ECO:0000259" key="1">
    <source>
        <dbReference type="Pfam" id="PF13847"/>
    </source>
</evidence>
<proteinExistence type="predicted"/>
<evidence type="ECO:0000313" key="2">
    <source>
        <dbReference type="EMBL" id="MDM7858936.1"/>
    </source>
</evidence>
<protein>
    <submittedName>
        <fullName evidence="2">Class I SAM-dependent methyltransferase</fullName>
        <ecNumber evidence="2">2.1.-.-</ecNumber>
    </submittedName>
</protein>
<dbReference type="SUPFAM" id="SSF53335">
    <property type="entry name" value="S-adenosyl-L-methionine-dependent methyltransferases"/>
    <property type="match status" value="1"/>
</dbReference>
<dbReference type="InterPro" id="IPR025714">
    <property type="entry name" value="Methyltranfer_dom"/>
</dbReference>
<evidence type="ECO:0000313" key="3">
    <source>
        <dbReference type="Proteomes" id="UP001241056"/>
    </source>
</evidence>
<accession>A0ABT7SS05</accession>
<keyword evidence="3" id="KW-1185">Reference proteome</keyword>
<keyword evidence="2" id="KW-0808">Transferase</keyword>
<dbReference type="Pfam" id="PF13847">
    <property type="entry name" value="Methyltransf_31"/>
    <property type="match status" value="1"/>
</dbReference>
<name>A0ABT7SS05_9GAMM</name>
<comment type="caution">
    <text evidence="2">The sequence shown here is derived from an EMBL/GenBank/DDBJ whole genome shotgun (WGS) entry which is preliminary data.</text>
</comment>
<dbReference type="Gene3D" id="3.40.50.150">
    <property type="entry name" value="Vaccinia Virus protein VP39"/>
    <property type="match status" value="1"/>
</dbReference>
<dbReference type="EC" id="2.1.-.-" evidence="2"/>